<reference evidence="5 6" key="1">
    <citation type="submission" date="2020-08" db="EMBL/GenBank/DDBJ databases">
        <title>Genomic Encyclopedia of Type Strains, Phase IV (KMG-IV): sequencing the most valuable type-strain genomes for metagenomic binning, comparative biology and taxonomic classification.</title>
        <authorList>
            <person name="Goeker M."/>
        </authorList>
    </citation>
    <scope>NUCLEOTIDE SEQUENCE [LARGE SCALE GENOMIC DNA]</scope>
    <source>
        <strain evidence="5 6">YIM 65646</strain>
    </source>
</reference>
<dbReference type="InterPro" id="IPR028994">
    <property type="entry name" value="Integrin_alpha_N"/>
</dbReference>
<dbReference type="SMART" id="SM00191">
    <property type="entry name" value="Int_alpha"/>
    <property type="match status" value="4"/>
</dbReference>
<dbReference type="RefSeq" id="WP_184789904.1">
    <property type="nucleotide sequence ID" value="NZ_BONT01000071.1"/>
</dbReference>
<gene>
    <name evidence="5" type="ORF">HNR73_004950</name>
</gene>
<evidence type="ECO:0000313" key="6">
    <source>
        <dbReference type="Proteomes" id="UP000548476"/>
    </source>
</evidence>
<accession>A0A841FUQ2</accession>
<keyword evidence="1 4" id="KW-0732">Signal</keyword>
<dbReference type="EMBL" id="JACHGT010000011">
    <property type="protein sequence ID" value="MBB6037077.1"/>
    <property type="molecule type" value="Genomic_DNA"/>
</dbReference>
<dbReference type="AlphaFoldDB" id="A0A841FUQ2"/>
<sequence>MRGSRSLALAGLFVAALAAPIGLSAPAGAAPPVLAERDPVASGADFNGDGFADVVTGYPEETVDGNAAAGAVRVIFGGGAGSVLITQNAVGIPGAAEAGDRFGHAVAAWNSPYDEYPALVISAPLEGAGSATESGEIWVIPGSATGLEFGSTYTYRQGKGGVPGTLEAGDRFGWSLSAGRELAIGSPGEDVGDVADAGSVTVIGNERIVSFHQDSANIAGTNETGDRYGWSVSIDGYLLAVGTPHEGVGSVPGAGAVQLVTIRPDGTPNNAWPAPATLNSIDQGRPGVTGTPETGDHFGWSVSLVPSGDDGRHSLAVGVPDEAIGDHARAGGLHAFHIDDLVGGYGEYLAVDQGSAGVPGTVDTGDRFASTVVQVLTDGGPAIVTHTGTETGDGEGRDMPALHVFHPALGTSAIWLEAGGSGIPDGMLLAPDHIGGTRDRLLVSTTPVGVPYRVIGVPWSDILAGGTDPIVEYLF</sequence>
<feature type="chain" id="PRO_5032523571" evidence="4">
    <location>
        <begin position="30"/>
        <end position="475"/>
    </location>
</feature>
<keyword evidence="6" id="KW-1185">Reference proteome</keyword>
<evidence type="ECO:0000256" key="4">
    <source>
        <dbReference type="SAM" id="SignalP"/>
    </source>
</evidence>
<protein>
    <submittedName>
        <fullName evidence="5">Uncharacterized protein</fullName>
    </submittedName>
</protein>
<name>A0A841FUQ2_9ACTN</name>
<evidence type="ECO:0000256" key="2">
    <source>
        <dbReference type="ARBA" id="ARBA00022737"/>
    </source>
</evidence>
<evidence type="ECO:0000256" key="1">
    <source>
        <dbReference type="ARBA" id="ARBA00022729"/>
    </source>
</evidence>
<proteinExistence type="predicted"/>
<dbReference type="PANTHER" id="PTHR36220">
    <property type="entry name" value="UNNAMED PRODUCT"/>
    <property type="match status" value="1"/>
</dbReference>
<dbReference type="InterPro" id="IPR013517">
    <property type="entry name" value="FG-GAP"/>
</dbReference>
<dbReference type="InterPro" id="IPR013519">
    <property type="entry name" value="Int_alpha_beta-p"/>
</dbReference>
<dbReference type="Pfam" id="PF01839">
    <property type="entry name" value="FG-GAP"/>
    <property type="match status" value="1"/>
</dbReference>
<dbReference type="Proteomes" id="UP000548476">
    <property type="component" value="Unassembled WGS sequence"/>
</dbReference>
<evidence type="ECO:0000313" key="5">
    <source>
        <dbReference type="EMBL" id="MBB6037077.1"/>
    </source>
</evidence>
<comment type="caution">
    <text evidence="5">The sequence shown here is derived from an EMBL/GenBank/DDBJ whole genome shotgun (WGS) entry which is preliminary data.</text>
</comment>
<keyword evidence="3" id="KW-0325">Glycoprotein</keyword>
<dbReference type="Gene3D" id="2.130.10.130">
    <property type="entry name" value="Integrin alpha, N-terminal"/>
    <property type="match status" value="1"/>
</dbReference>
<organism evidence="5 6">
    <name type="scientific">Phytomonospora endophytica</name>
    <dbReference type="NCBI Taxonomy" id="714109"/>
    <lineage>
        <taxon>Bacteria</taxon>
        <taxon>Bacillati</taxon>
        <taxon>Actinomycetota</taxon>
        <taxon>Actinomycetes</taxon>
        <taxon>Micromonosporales</taxon>
        <taxon>Micromonosporaceae</taxon>
        <taxon>Phytomonospora</taxon>
    </lineage>
</organism>
<keyword evidence="2" id="KW-0677">Repeat</keyword>
<dbReference type="PANTHER" id="PTHR36220:SF1">
    <property type="entry name" value="GAMMA TUBULIN COMPLEX COMPONENT C-TERMINAL DOMAIN-CONTAINING PROTEIN"/>
    <property type="match status" value="1"/>
</dbReference>
<feature type="signal peptide" evidence="4">
    <location>
        <begin position="1"/>
        <end position="29"/>
    </location>
</feature>
<evidence type="ECO:0000256" key="3">
    <source>
        <dbReference type="ARBA" id="ARBA00023180"/>
    </source>
</evidence>
<dbReference type="SUPFAM" id="SSF69318">
    <property type="entry name" value="Integrin alpha N-terminal domain"/>
    <property type="match status" value="2"/>
</dbReference>